<dbReference type="AlphaFoldDB" id="A0A0E9V3E3"/>
<name>A0A0E9V3E3_ANGAN</name>
<reference evidence="1" key="2">
    <citation type="journal article" date="2015" name="Fish Shellfish Immunol.">
        <title>Early steps in the European eel (Anguilla anguilla)-Vibrio vulnificus interaction in the gills: Role of the RtxA13 toxin.</title>
        <authorList>
            <person name="Callol A."/>
            <person name="Pajuelo D."/>
            <person name="Ebbesson L."/>
            <person name="Teles M."/>
            <person name="MacKenzie S."/>
            <person name="Amaro C."/>
        </authorList>
    </citation>
    <scope>NUCLEOTIDE SEQUENCE</scope>
</reference>
<proteinExistence type="predicted"/>
<evidence type="ECO:0000313" key="1">
    <source>
        <dbReference type="EMBL" id="JAH72516.1"/>
    </source>
</evidence>
<dbReference type="EMBL" id="GBXM01036061">
    <property type="protein sequence ID" value="JAH72516.1"/>
    <property type="molecule type" value="Transcribed_RNA"/>
</dbReference>
<protein>
    <submittedName>
        <fullName evidence="1">Uncharacterized protein</fullName>
    </submittedName>
</protein>
<accession>A0A0E9V3E3</accession>
<sequence>MLVVDTPAIQQSIARSFDII</sequence>
<reference evidence="1" key="1">
    <citation type="submission" date="2014-11" db="EMBL/GenBank/DDBJ databases">
        <authorList>
            <person name="Amaro Gonzalez C."/>
        </authorList>
    </citation>
    <scope>NUCLEOTIDE SEQUENCE</scope>
</reference>
<organism evidence="1">
    <name type="scientific">Anguilla anguilla</name>
    <name type="common">European freshwater eel</name>
    <name type="synonym">Muraena anguilla</name>
    <dbReference type="NCBI Taxonomy" id="7936"/>
    <lineage>
        <taxon>Eukaryota</taxon>
        <taxon>Metazoa</taxon>
        <taxon>Chordata</taxon>
        <taxon>Craniata</taxon>
        <taxon>Vertebrata</taxon>
        <taxon>Euteleostomi</taxon>
        <taxon>Actinopterygii</taxon>
        <taxon>Neopterygii</taxon>
        <taxon>Teleostei</taxon>
        <taxon>Anguilliformes</taxon>
        <taxon>Anguillidae</taxon>
        <taxon>Anguilla</taxon>
    </lineage>
</organism>